<evidence type="ECO:0000259" key="3">
    <source>
        <dbReference type="Pfam" id="PF07687"/>
    </source>
</evidence>
<reference evidence="4 7" key="2">
    <citation type="submission" date="2020-09" db="EMBL/GenBank/DDBJ databases">
        <authorList>
            <person name="Kittiwongwattana C."/>
        </authorList>
    </citation>
    <scope>NUCLEOTIDE SEQUENCE</scope>
    <source>
        <strain evidence="5 7">1303</strain>
        <strain evidence="4">1310</strain>
    </source>
</reference>
<dbReference type="EMBL" id="CP051205">
    <property type="protein sequence ID" value="QJB35031.1"/>
    <property type="molecule type" value="Genomic_DNA"/>
</dbReference>
<dbReference type="AlphaFoldDB" id="A0AAE6ZKQ5"/>
<evidence type="ECO:0000313" key="5">
    <source>
        <dbReference type="EMBL" id="QJB41546.1"/>
    </source>
</evidence>
<evidence type="ECO:0000313" key="6">
    <source>
        <dbReference type="Proteomes" id="UP000502421"/>
    </source>
</evidence>
<evidence type="ECO:0000256" key="2">
    <source>
        <dbReference type="PIRSR" id="PIRSR005962-1"/>
    </source>
</evidence>
<dbReference type="Pfam" id="PF01546">
    <property type="entry name" value="Peptidase_M20"/>
    <property type="match status" value="1"/>
</dbReference>
<gene>
    <name evidence="5" type="ORF">HF324_28345</name>
    <name evidence="4" type="ORF">HF329_28480</name>
</gene>
<accession>A0AAE6ZKQ5</accession>
<dbReference type="EMBL" id="CP051204">
    <property type="protein sequence ID" value="QJB41546.1"/>
    <property type="molecule type" value="Genomic_DNA"/>
</dbReference>
<dbReference type="PANTHER" id="PTHR11014">
    <property type="entry name" value="PEPTIDASE M20 FAMILY MEMBER"/>
    <property type="match status" value="1"/>
</dbReference>
<keyword evidence="2" id="KW-0464">Manganese</keyword>
<protein>
    <submittedName>
        <fullName evidence="4">Amidohydrolase</fullName>
    </submittedName>
</protein>
<dbReference type="InterPro" id="IPR036264">
    <property type="entry name" value="Bact_exopeptidase_dim_dom"/>
</dbReference>
<dbReference type="Gene3D" id="3.30.70.360">
    <property type="match status" value="1"/>
</dbReference>
<dbReference type="KEGG" id="coy:HF329_28480"/>
<dbReference type="GO" id="GO:0050118">
    <property type="term" value="F:N-acetyldiaminopimelate deacetylase activity"/>
    <property type="evidence" value="ECO:0007669"/>
    <property type="project" value="UniProtKB-ARBA"/>
</dbReference>
<sequence>MKNRIKELAKAYAPAFIDIRRHIHSHPELSFQEYKTSEFIQQQLDKFGVPYKAGIAGTGVIALIEGKNPASKTIALRADIDALPINEANDVSYKSVNNGIMHACGHDVHTTVVLGATKILHELKDELEGTVKILFQPGEEKHPGGASIMIEEGALENPRPDAILGLHVHPSMETGKLGFCAGKYMASADEIYITVKSKGGHAAQPHLTVDTILVASQLVVSLQQVISRNNNPFSPSVLSICAFNGGFTTNVIPSEVKLMGTFRAMDETWRFKAHELIRKQAAGIAEATGADIDIDILVGYPTLYNNEAVTAKARQLAEDYIGKEQVEDTELRMGAEDFAFYSQIVPACFFRLGTGNKEKGITSGVHTPTFDVDERAIEIGMGTMAYLATQF</sequence>
<dbReference type="RefSeq" id="WP_168809700.1">
    <property type="nucleotide sequence ID" value="NZ_CP051204.2"/>
</dbReference>
<dbReference type="Pfam" id="PF07687">
    <property type="entry name" value="M20_dimer"/>
    <property type="match status" value="1"/>
</dbReference>
<dbReference type="Gene3D" id="3.40.630.10">
    <property type="entry name" value="Zn peptidases"/>
    <property type="match status" value="1"/>
</dbReference>
<name>A0AAE6ZKQ5_9BACT</name>
<proteinExistence type="predicted"/>
<evidence type="ECO:0000313" key="4">
    <source>
        <dbReference type="EMBL" id="QJB35031.1"/>
    </source>
</evidence>
<dbReference type="SUPFAM" id="SSF53187">
    <property type="entry name" value="Zn-dependent exopeptidases"/>
    <property type="match status" value="1"/>
</dbReference>
<feature type="binding site" evidence="2">
    <location>
        <position position="167"/>
    </location>
    <ligand>
        <name>Mn(2+)</name>
        <dbReference type="ChEBI" id="CHEBI:29035"/>
        <label>2</label>
    </ligand>
</feature>
<dbReference type="GO" id="GO:0046872">
    <property type="term" value="F:metal ion binding"/>
    <property type="evidence" value="ECO:0007669"/>
    <property type="project" value="UniProtKB-KW"/>
</dbReference>
<evidence type="ECO:0000313" key="7">
    <source>
        <dbReference type="Proteomes" id="UP000503144"/>
    </source>
</evidence>
<reference evidence="6" key="1">
    <citation type="submission" date="2020-04" db="EMBL/GenBank/DDBJ databases">
        <authorList>
            <person name="Kittiwongwattana C."/>
        </authorList>
    </citation>
    <scope>NUCLEOTIDE SEQUENCE [LARGE SCALE GENOMIC DNA]</scope>
    <source>
        <strain evidence="6">1310</strain>
    </source>
</reference>
<feature type="domain" description="Peptidase M20 dimerisation" evidence="3">
    <location>
        <begin position="192"/>
        <end position="275"/>
    </location>
</feature>
<dbReference type="CDD" id="cd03886">
    <property type="entry name" value="M20_Acy1"/>
    <property type="match status" value="1"/>
</dbReference>
<dbReference type="FunFam" id="3.30.70.360:FF:000001">
    <property type="entry name" value="N-acetyldiaminopimelate deacetylase"/>
    <property type="match status" value="1"/>
</dbReference>
<feature type="binding site" evidence="2">
    <location>
        <position position="140"/>
    </location>
    <ligand>
        <name>Mn(2+)</name>
        <dbReference type="ChEBI" id="CHEBI:29035"/>
        <label>2</label>
    </ligand>
</feature>
<dbReference type="PIRSF" id="PIRSF005962">
    <property type="entry name" value="Pept_M20D_amidohydro"/>
    <property type="match status" value="1"/>
</dbReference>
<keyword evidence="2" id="KW-0479">Metal-binding</keyword>
<comment type="cofactor">
    <cofactor evidence="2">
        <name>Mn(2+)</name>
        <dbReference type="ChEBI" id="CHEBI:29035"/>
    </cofactor>
    <text evidence="2">The Mn(2+) ion enhances activity.</text>
</comment>
<dbReference type="NCBIfam" id="TIGR01891">
    <property type="entry name" value="amidohydrolases"/>
    <property type="match status" value="1"/>
</dbReference>
<dbReference type="SUPFAM" id="SSF55031">
    <property type="entry name" value="Bacterial exopeptidase dimerisation domain"/>
    <property type="match status" value="1"/>
</dbReference>
<dbReference type="PANTHER" id="PTHR11014:SF63">
    <property type="entry name" value="METALLOPEPTIDASE, PUTATIVE (AFU_ORTHOLOGUE AFUA_6G09600)-RELATED"/>
    <property type="match status" value="1"/>
</dbReference>
<feature type="binding site" evidence="2">
    <location>
        <position position="366"/>
    </location>
    <ligand>
        <name>Mn(2+)</name>
        <dbReference type="ChEBI" id="CHEBI:29035"/>
        <label>2</label>
    </ligand>
</feature>
<dbReference type="InterPro" id="IPR002933">
    <property type="entry name" value="Peptidase_M20"/>
</dbReference>
<dbReference type="Proteomes" id="UP000502421">
    <property type="component" value="Chromosome"/>
</dbReference>
<keyword evidence="7" id="KW-1185">Reference proteome</keyword>
<evidence type="ECO:0000256" key="1">
    <source>
        <dbReference type="ARBA" id="ARBA00022801"/>
    </source>
</evidence>
<dbReference type="InterPro" id="IPR017439">
    <property type="entry name" value="Amidohydrolase"/>
</dbReference>
<organism evidence="4 6">
    <name type="scientific">Chitinophaga oryzae</name>
    <dbReference type="NCBI Taxonomy" id="2725414"/>
    <lineage>
        <taxon>Bacteria</taxon>
        <taxon>Pseudomonadati</taxon>
        <taxon>Bacteroidota</taxon>
        <taxon>Chitinophagia</taxon>
        <taxon>Chitinophagales</taxon>
        <taxon>Chitinophagaceae</taxon>
        <taxon>Chitinophaga</taxon>
    </lineage>
</organism>
<feature type="binding site" evidence="2">
    <location>
        <position position="104"/>
    </location>
    <ligand>
        <name>Mn(2+)</name>
        <dbReference type="ChEBI" id="CHEBI:29035"/>
        <label>2</label>
    </ligand>
</feature>
<dbReference type="GO" id="GO:0019877">
    <property type="term" value="P:diaminopimelate biosynthetic process"/>
    <property type="evidence" value="ECO:0007669"/>
    <property type="project" value="UniProtKB-ARBA"/>
</dbReference>
<dbReference type="InterPro" id="IPR011650">
    <property type="entry name" value="Peptidase_M20_dimer"/>
</dbReference>
<keyword evidence="1" id="KW-0378">Hydrolase</keyword>
<feature type="binding site" evidence="2">
    <location>
        <position position="106"/>
    </location>
    <ligand>
        <name>Mn(2+)</name>
        <dbReference type="ChEBI" id="CHEBI:29035"/>
        <label>2</label>
    </ligand>
</feature>
<dbReference type="Proteomes" id="UP000503144">
    <property type="component" value="Chromosome"/>
</dbReference>